<proteinExistence type="predicted"/>
<accession>A0ABS1R337</accession>
<evidence type="ECO:0000313" key="1">
    <source>
        <dbReference type="EMBL" id="MBL1409129.1"/>
    </source>
</evidence>
<dbReference type="EMBL" id="JAERTY010000005">
    <property type="protein sequence ID" value="MBL1409129.1"/>
    <property type="molecule type" value="Genomic_DNA"/>
</dbReference>
<comment type="caution">
    <text evidence="1">The sequence shown here is derived from an EMBL/GenBank/DDBJ whole genome shotgun (WGS) entry which is preliminary data.</text>
</comment>
<name>A0ABS1R337_9SPHI</name>
<organism evidence="1 2">
    <name type="scientific">Sphingobacterium faecale</name>
    <dbReference type="NCBI Taxonomy" id="2803775"/>
    <lineage>
        <taxon>Bacteria</taxon>
        <taxon>Pseudomonadati</taxon>
        <taxon>Bacteroidota</taxon>
        <taxon>Sphingobacteriia</taxon>
        <taxon>Sphingobacteriales</taxon>
        <taxon>Sphingobacteriaceae</taxon>
        <taxon>Sphingobacterium</taxon>
    </lineage>
</organism>
<keyword evidence="2" id="KW-1185">Reference proteome</keyword>
<sequence>MRVLAELPHPDCKITIFGMNQKFIIKFEQGNLEQSYKIAESDVLNGVNGVFEILDEHFINHVLKSFTSMRTGFNDTYNRYY</sequence>
<protein>
    <submittedName>
        <fullName evidence="1">Uncharacterized protein</fullName>
    </submittedName>
</protein>
<gene>
    <name evidence="1" type="ORF">JKG61_10235</name>
</gene>
<dbReference type="Proteomes" id="UP000625283">
    <property type="component" value="Unassembled WGS sequence"/>
</dbReference>
<evidence type="ECO:0000313" key="2">
    <source>
        <dbReference type="Proteomes" id="UP000625283"/>
    </source>
</evidence>
<dbReference type="RefSeq" id="WP_202102886.1">
    <property type="nucleotide sequence ID" value="NZ_JAERTY010000005.1"/>
</dbReference>
<reference evidence="1 2" key="1">
    <citation type="submission" date="2021-01" db="EMBL/GenBank/DDBJ databases">
        <title>C459-1 draft genome sequence.</title>
        <authorList>
            <person name="Zhang X.-F."/>
        </authorList>
    </citation>
    <scope>NUCLEOTIDE SEQUENCE [LARGE SCALE GENOMIC DNA]</scope>
    <source>
        <strain evidence="2">C459-1</strain>
    </source>
</reference>